<evidence type="ECO:0000313" key="5">
    <source>
        <dbReference type="EMBL" id="TBU53650.1"/>
    </source>
</evidence>
<accession>A0A4Q9P2J4</accession>
<keyword evidence="1 5" id="KW-0808">Transferase</keyword>
<dbReference type="Proteomes" id="UP000292957">
    <property type="component" value="Unassembled WGS sequence"/>
</dbReference>
<dbReference type="SUPFAM" id="SSF55729">
    <property type="entry name" value="Acyl-CoA N-acyltransferases (Nat)"/>
    <property type="match status" value="1"/>
</dbReference>
<organism evidence="5 6">
    <name type="scientific">Dichomitus squalens</name>
    <dbReference type="NCBI Taxonomy" id="114155"/>
    <lineage>
        <taxon>Eukaryota</taxon>
        <taxon>Fungi</taxon>
        <taxon>Dikarya</taxon>
        <taxon>Basidiomycota</taxon>
        <taxon>Agaricomycotina</taxon>
        <taxon>Agaricomycetes</taxon>
        <taxon>Polyporales</taxon>
        <taxon>Polyporaceae</taxon>
        <taxon>Dichomitus</taxon>
    </lineage>
</organism>
<dbReference type="InterPro" id="IPR000182">
    <property type="entry name" value="GNAT_dom"/>
</dbReference>
<evidence type="ECO:0000313" key="4">
    <source>
        <dbReference type="EMBL" id="TBU29925.1"/>
    </source>
</evidence>
<proteinExistence type="predicted"/>
<dbReference type="GO" id="GO:0016747">
    <property type="term" value="F:acyltransferase activity, transferring groups other than amino-acyl groups"/>
    <property type="evidence" value="ECO:0007669"/>
    <property type="project" value="InterPro"/>
</dbReference>
<evidence type="ECO:0000313" key="6">
    <source>
        <dbReference type="Proteomes" id="UP000292082"/>
    </source>
</evidence>
<name>A0A4Q9P2J4_9APHY</name>
<gene>
    <name evidence="5" type="ORF">BD310DRAFT_937568</name>
    <name evidence="4" type="ORF">BD311DRAFT_691804</name>
</gene>
<dbReference type="Proteomes" id="UP000292082">
    <property type="component" value="Unassembled WGS sequence"/>
</dbReference>
<keyword evidence="6" id="KW-1185">Reference proteome</keyword>
<reference evidence="5 6" key="1">
    <citation type="submission" date="2019-01" db="EMBL/GenBank/DDBJ databases">
        <title>Draft genome sequences of three monokaryotic isolates of the white-rot basidiomycete fungus Dichomitus squalens.</title>
        <authorList>
            <consortium name="DOE Joint Genome Institute"/>
            <person name="Lopez S.C."/>
            <person name="Andreopoulos B."/>
            <person name="Pangilinan J."/>
            <person name="Lipzen A."/>
            <person name="Riley R."/>
            <person name="Ahrendt S."/>
            <person name="Ng V."/>
            <person name="Barry K."/>
            <person name="Daum C."/>
            <person name="Grigoriev I.V."/>
            <person name="Hilden K.S."/>
            <person name="Makela M.R."/>
            <person name="de Vries R.P."/>
        </authorList>
    </citation>
    <scope>NUCLEOTIDE SEQUENCE [LARGE SCALE GENOMIC DNA]</scope>
    <source>
        <strain evidence="5 6">CBS 464.89</strain>
        <strain evidence="4">OM18370.1</strain>
    </source>
</reference>
<dbReference type="AlphaFoldDB" id="A0A4Q9P2J4"/>
<dbReference type="CDD" id="cd04301">
    <property type="entry name" value="NAT_SF"/>
    <property type="match status" value="1"/>
</dbReference>
<evidence type="ECO:0000256" key="2">
    <source>
        <dbReference type="ARBA" id="ARBA00023315"/>
    </source>
</evidence>
<dbReference type="OrthoDB" id="9975416at2759"/>
<evidence type="ECO:0000259" key="3">
    <source>
        <dbReference type="PROSITE" id="PS51186"/>
    </source>
</evidence>
<sequence length="177" mass="20150">MILMTPIVREATQSDIEQLAPLFVHSLDTSVPGVKFSDDPYYALSAVRDILRARLFPPKARKTYVLESHTGELLAYATVKPDGRPNKDADEIDHFFVRAGESGKGYGGRLMEVIQDEFGERGLSLIVFQKNEGAKRFYEKWGFQVEEDWKETLNLGLSQGPIEEAVYYMRWSRTSLP</sequence>
<dbReference type="EMBL" id="ML143409">
    <property type="protein sequence ID" value="TBU29925.1"/>
    <property type="molecule type" value="Genomic_DNA"/>
</dbReference>
<dbReference type="PANTHER" id="PTHR43877">
    <property type="entry name" value="AMINOALKYLPHOSPHONATE N-ACETYLTRANSFERASE-RELATED-RELATED"/>
    <property type="match status" value="1"/>
</dbReference>
<keyword evidence="2 5" id="KW-0012">Acyltransferase</keyword>
<dbReference type="InterPro" id="IPR016181">
    <property type="entry name" value="Acyl_CoA_acyltransferase"/>
</dbReference>
<dbReference type="Gene3D" id="3.40.630.30">
    <property type="match status" value="1"/>
</dbReference>
<protein>
    <submittedName>
        <fullName evidence="5">Acyl-CoA N-acyltransferase</fullName>
    </submittedName>
</protein>
<dbReference type="InterPro" id="IPR050832">
    <property type="entry name" value="Bact_Acetyltransf"/>
</dbReference>
<evidence type="ECO:0000256" key="1">
    <source>
        <dbReference type="ARBA" id="ARBA00022679"/>
    </source>
</evidence>
<dbReference type="PANTHER" id="PTHR43877:SF2">
    <property type="entry name" value="AMINOALKYLPHOSPHONATE N-ACETYLTRANSFERASE-RELATED"/>
    <property type="match status" value="1"/>
</dbReference>
<dbReference type="PROSITE" id="PS51186">
    <property type="entry name" value="GNAT"/>
    <property type="match status" value="1"/>
</dbReference>
<dbReference type="Pfam" id="PF00583">
    <property type="entry name" value="Acetyltransf_1"/>
    <property type="match status" value="1"/>
</dbReference>
<dbReference type="EMBL" id="ML145208">
    <property type="protein sequence ID" value="TBU53650.1"/>
    <property type="molecule type" value="Genomic_DNA"/>
</dbReference>
<feature type="domain" description="N-acetyltransferase" evidence="3">
    <location>
        <begin position="6"/>
        <end position="174"/>
    </location>
</feature>